<reference evidence="3" key="1">
    <citation type="submission" date="2022-11" db="UniProtKB">
        <authorList>
            <consortium name="WormBaseParasite"/>
        </authorList>
    </citation>
    <scope>IDENTIFICATION</scope>
</reference>
<organism evidence="2 3">
    <name type="scientific">Plectus sambesii</name>
    <dbReference type="NCBI Taxonomy" id="2011161"/>
    <lineage>
        <taxon>Eukaryota</taxon>
        <taxon>Metazoa</taxon>
        <taxon>Ecdysozoa</taxon>
        <taxon>Nematoda</taxon>
        <taxon>Chromadorea</taxon>
        <taxon>Plectida</taxon>
        <taxon>Plectina</taxon>
        <taxon>Plectoidea</taxon>
        <taxon>Plectidae</taxon>
        <taxon>Plectus</taxon>
    </lineage>
</organism>
<evidence type="ECO:0000256" key="1">
    <source>
        <dbReference type="SAM" id="MobiDB-lite"/>
    </source>
</evidence>
<proteinExistence type="predicted"/>
<name>A0A914X775_9BILA</name>
<feature type="region of interest" description="Disordered" evidence="1">
    <location>
        <begin position="171"/>
        <end position="193"/>
    </location>
</feature>
<accession>A0A914X775</accession>
<feature type="compositionally biased region" description="Polar residues" evidence="1">
    <location>
        <begin position="183"/>
        <end position="193"/>
    </location>
</feature>
<dbReference type="AlphaFoldDB" id="A0A914X775"/>
<dbReference type="WBParaSite" id="PSAMB.scaffold6303size9776.g28258.t1">
    <property type="protein sequence ID" value="PSAMB.scaffold6303size9776.g28258.t1"/>
    <property type="gene ID" value="PSAMB.scaffold6303size9776.g28258"/>
</dbReference>
<keyword evidence="2" id="KW-1185">Reference proteome</keyword>
<sequence>MIGSLSTDHRASGWVEATVDCDGIPPCFCLVRLASIATGVFGRPAVSRPLSDRARVLDRSRRCRRRRRRLHSLSPSSPSATYVVDRREAITHSRHAYARKTWSDVTLKAVLMRAQGAITVIRLRRLLGLWGSVKAKPRLFVASTDGYLYIYNVEPEGGECALAKQHRFTTSGQPSAAQERHTTGPSSAASAKSTDTRSYAGAVAAPVFVRGTACYLDC</sequence>
<dbReference type="Proteomes" id="UP000887566">
    <property type="component" value="Unplaced"/>
</dbReference>
<protein>
    <submittedName>
        <fullName evidence="3">Uncharacterized protein</fullName>
    </submittedName>
</protein>
<evidence type="ECO:0000313" key="3">
    <source>
        <dbReference type="WBParaSite" id="PSAMB.scaffold6303size9776.g28258.t1"/>
    </source>
</evidence>
<evidence type="ECO:0000313" key="2">
    <source>
        <dbReference type="Proteomes" id="UP000887566"/>
    </source>
</evidence>